<name>A0A2S9KFG4_9BURK</name>
<feature type="signal peptide" evidence="1">
    <location>
        <begin position="1"/>
        <end position="22"/>
    </location>
</feature>
<sequence length="233" mass="25841">MRRLMVVAIASSLAFGFTSVHALPGPTACMFVGVAGLHVLPDGSLTDSPSPDEQERYVRLTLESRERIANTFGEPKAKPVLVYFSRPDGFGPFKLNAFGSTQFIGPHTCVMIGPAGQSIDVVAHELMHAEIHERAGFWSRFMKIPTWFDEGLAMQVDFRPKYLLAAEDAHGLDEVRHLTSFSSFFSGGEQVIISHYAKARVLVANWVERVGRAAVYQQLHQLRYGQSFAEAIE</sequence>
<dbReference type="AlphaFoldDB" id="A0A2S9KFG4"/>
<feature type="chain" id="PRO_5015460900" description="Peptidase MA-like domain-containing protein" evidence="1">
    <location>
        <begin position="23"/>
        <end position="233"/>
    </location>
</feature>
<comment type="caution">
    <text evidence="2">The sequence shown here is derived from an EMBL/GenBank/DDBJ whole genome shotgun (WGS) entry which is preliminary data.</text>
</comment>
<organism evidence="2 3">
    <name type="scientific">Malikia spinosa</name>
    <dbReference type="NCBI Taxonomy" id="86180"/>
    <lineage>
        <taxon>Bacteria</taxon>
        <taxon>Pseudomonadati</taxon>
        <taxon>Pseudomonadota</taxon>
        <taxon>Betaproteobacteria</taxon>
        <taxon>Burkholderiales</taxon>
        <taxon>Comamonadaceae</taxon>
        <taxon>Malikia</taxon>
    </lineage>
</organism>
<evidence type="ECO:0000313" key="3">
    <source>
        <dbReference type="Proteomes" id="UP000238326"/>
    </source>
</evidence>
<keyword evidence="3" id="KW-1185">Reference proteome</keyword>
<accession>A0A2S9KFG4</accession>
<evidence type="ECO:0008006" key="4">
    <source>
        <dbReference type="Google" id="ProtNLM"/>
    </source>
</evidence>
<protein>
    <recommendedName>
        <fullName evidence="4">Peptidase MA-like domain-containing protein</fullName>
    </recommendedName>
</protein>
<gene>
    <name evidence="2" type="ORF">C6P61_07590</name>
</gene>
<dbReference type="Proteomes" id="UP000238326">
    <property type="component" value="Unassembled WGS sequence"/>
</dbReference>
<proteinExistence type="predicted"/>
<keyword evidence="1" id="KW-0732">Signal</keyword>
<evidence type="ECO:0000256" key="1">
    <source>
        <dbReference type="SAM" id="SignalP"/>
    </source>
</evidence>
<dbReference type="EMBL" id="PVLR01000018">
    <property type="protein sequence ID" value="PRD69174.1"/>
    <property type="molecule type" value="Genomic_DNA"/>
</dbReference>
<reference evidence="2 3" key="1">
    <citation type="submission" date="2018-03" db="EMBL/GenBank/DDBJ databases">
        <title>Comparative genomics illustrates the genes involved in a hyperalkaliphilic mechanisms of Serpentinomonas isolated from highly-alkaline calcium-rich serpentinized springs.</title>
        <authorList>
            <person name="Suzuki S."/>
            <person name="Ishii S."/>
            <person name="Walworth N."/>
            <person name="Bird L."/>
            <person name="Kuenen J.G."/>
            <person name="Nealson K.H."/>
        </authorList>
    </citation>
    <scope>NUCLEOTIDE SEQUENCE [LARGE SCALE GENOMIC DNA]</scope>
    <source>
        <strain evidence="2 3">83</strain>
    </source>
</reference>
<evidence type="ECO:0000313" key="2">
    <source>
        <dbReference type="EMBL" id="PRD69174.1"/>
    </source>
</evidence>